<reference evidence="2" key="1">
    <citation type="submission" date="2019-10" db="EMBL/GenBank/DDBJ databases">
        <authorList>
            <consortium name="DOE Joint Genome Institute"/>
            <person name="Kuo A."/>
            <person name="Miyauchi S."/>
            <person name="Kiss E."/>
            <person name="Drula E."/>
            <person name="Kohler A."/>
            <person name="Sanchez-Garcia M."/>
            <person name="Andreopoulos B."/>
            <person name="Barry K.W."/>
            <person name="Bonito G."/>
            <person name="Buee M."/>
            <person name="Carver A."/>
            <person name="Chen C."/>
            <person name="Cichocki N."/>
            <person name="Clum A."/>
            <person name="Culley D."/>
            <person name="Crous P.W."/>
            <person name="Fauchery L."/>
            <person name="Girlanda M."/>
            <person name="Hayes R."/>
            <person name="Keri Z."/>
            <person name="LaButti K."/>
            <person name="Lipzen A."/>
            <person name="Lombard V."/>
            <person name="Magnuson J."/>
            <person name="Maillard F."/>
            <person name="Morin E."/>
            <person name="Murat C."/>
            <person name="Nolan M."/>
            <person name="Ohm R."/>
            <person name="Pangilinan J."/>
            <person name="Pereira M."/>
            <person name="Perotto S."/>
            <person name="Peter M."/>
            <person name="Riley R."/>
            <person name="Sitrit Y."/>
            <person name="Stielow B."/>
            <person name="Szollosi G."/>
            <person name="Zifcakova L."/>
            <person name="Stursova M."/>
            <person name="Spatafora J.W."/>
            <person name="Tedersoo L."/>
            <person name="Vaario L.-M."/>
            <person name="Yamada A."/>
            <person name="Yan M."/>
            <person name="Wang P."/>
            <person name="Xu J."/>
            <person name="Bruns T."/>
            <person name="Baldrian P."/>
            <person name="Vilgalys R."/>
            <person name="Henrissat B."/>
            <person name="Grigoriev I.V."/>
            <person name="Hibbett D."/>
            <person name="Nagy L.G."/>
            <person name="Martin F.M."/>
        </authorList>
    </citation>
    <scope>NUCLEOTIDE SEQUENCE</scope>
    <source>
        <strain evidence="2">Prilba</strain>
    </source>
</reference>
<feature type="region of interest" description="Disordered" evidence="1">
    <location>
        <begin position="361"/>
        <end position="430"/>
    </location>
</feature>
<evidence type="ECO:0000313" key="3">
    <source>
        <dbReference type="Proteomes" id="UP000759537"/>
    </source>
</evidence>
<feature type="compositionally biased region" description="Polar residues" evidence="1">
    <location>
        <begin position="197"/>
        <end position="211"/>
    </location>
</feature>
<gene>
    <name evidence="2" type="ORF">DFH94DRAFT_143457</name>
</gene>
<protein>
    <submittedName>
        <fullName evidence="2">Uncharacterized protein</fullName>
    </submittedName>
</protein>
<dbReference type="EMBL" id="WHVB01000019">
    <property type="protein sequence ID" value="KAF8472916.1"/>
    <property type="molecule type" value="Genomic_DNA"/>
</dbReference>
<dbReference type="OrthoDB" id="3357439at2759"/>
<accession>A0A9P5MQC8</accession>
<feature type="region of interest" description="Disordered" evidence="1">
    <location>
        <begin position="1"/>
        <end position="94"/>
    </location>
</feature>
<feature type="region of interest" description="Disordered" evidence="1">
    <location>
        <begin position="266"/>
        <end position="338"/>
    </location>
</feature>
<feature type="compositionally biased region" description="Polar residues" evidence="1">
    <location>
        <begin position="322"/>
        <end position="331"/>
    </location>
</feature>
<keyword evidence="3" id="KW-1185">Reference proteome</keyword>
<dbReference type="Proteomes" id="UP000759537">
    <property type="component" value="Unassembled WGS sequence"/>
</dbReference>
<feature type="region of interest" description="Disordered" evidence="1">
    <location>
        <begin position="127"/>
        <end position="211"/>
    </location>
</feature>
<proteinExistence type="predicted"/>
<evidence type="ECO:0000313" key="2">
    <source>
        <dbReference type="EMBL" id="KAF8472916.1"/>
    </source>
</evidence>
<feature type="compositionally biased region" description="Polar residues" evidence="1">
    <location>
        <begin position="272"/>
        <end position="288"/>
    </location>
</feature>
<comment type="caution">
    <text evidence="2">The sequence shown here is derived from an EMBL/GenBank/DDBJ whole genome shotgun (WGS) entry which is preliminary data.</text>
</comment>
<name>A0A9P5MQC8_9AGAM</name>
<dbReference type="AlphaFoldDB" id="A0A9P5MQC8"/>
<reference evidence="2" key="2">
    <citation type="journal article" date="2020" name="Nat. Commun.">
        <title>Large-scale genome sequencing of mycorrhizal fungi provides insights into the early evolution of symbiotic traits.</title>
        <authorList>
            <person name="Miyauchi S."/>
            <person name="Kiss E."/>
            <person name="Kuo A."/>
            <person name="Drula E."/>
            <person name="Kohler A."/>
            <person name="Sanchez-Garcia M."/>
            <person name="Morin E."/>
            <person name="Andreopoulos B."/>
            <person name="Barry K.W."/>
            <person name="Bonito G."/>
            <person name="Buee M."/>
            <person name="Carver A."/>
            <person name="Chen C."/>
            <person name="Cichocki N."/>
            <person name="Clum A."/>
            <person name="Culley D."/>
            <person name="Crous P.W."/>
            <person name="Fauchery L."/>
            <person name="Girlanda M."/>
            <person name="Hayes R.D."/>
            <person name="Keri Z."/>
            <person name="LaButti K."/>
            <person name="Lipzen A."/>
            <person name="Lombard V."/>
            <person name="Magnuson J."/>
            <person name="Maillard F."/>
            <person name="Murat C."/>
            <person name="Nolan M."/>
            <person name="Ohm R.A."/>
            <person name="Pangilinan J."/>
            <person name="Pereira M.F."/>
            <person name="Perotto S."/>
            <person name="Peter M."/>
            <person name="Pfister S."/>
            <person name="Riley R."/>
            <person name="Sitrit Y."/>
            <person name="Stielow J.B."/>
            <person name="Szollosi G."/>
            <person name="Zifcakova L."/>
            <person name="Stursova M."/>
            <person name="Spatafora J.W."/>
            <person name="Tedersoo L."/>
            <person name="Vaario L.M."/>
            <person name="Yamada A."/>
            <person name="Yan M."/>
            <person name="Wang P."/>
            <person name="Xu J."/>
            <person name="Bruns T."/>
            <person name="Baldrian P."/>
            <person name="Vilgalys R."/>
            <person name="Dunand C."/>
            <person name="Henrissat B."/>
            <person name="Grigoriev I.V."/>
            <person name="Hibbett D."/>
            <person name="Nagy L.G."/>
            <person name="Martin F.M."/>
        </authorList>
    </citation>
    <scope>NUCLEOTIDE SEQUENCE</scope>
    <source>
        <strain evidence="2">Prilba</strain>
    </source>
</reference>
<organism evidence="2 3">
    <name type="scientific">Russula ochroleuca</name>
    <dbReference type="NCBI Taxonomy" id="152965"/>
    <lineage>
        <taxon>Eukaryota</taxon>
        <taxon>Fungi</taxon>
        <taxon>Dikarya</taxon>
        <taxon>Basidiomycota</taxon>
        <taxon>Agaricomycotina</taxon>
        <taxon>Agaricomycetes</taxon>
        <taxon>Russulales</taxon>
        <taxon>Russulaceae</taxon>
        <taxon>Russula</taxon>
    </lineage>
</organism>
<sequence length="458" mass="48952">MCTGDGERSRVLPAAPATGDASLQAGAELTNPNTTKEAKTGKQKSRLVDAAESSVTMPKMGLVDPTEDEMPDLTKSLTRKASKKKVGPESKAGLDDDIDKTIAAFMTKRRQVGLSAFSNLTAASELAVPIDDPPPKTKRKSNKVKLGAGVNATIHTPPNRVESMETSDTEISTIEEVDRRTTESSPDPTPEVYFASDRSQSGSKLSSAPQTSCPACLGTILHPLANCPVVQGGPDSIEARIAQMEKNPGFAPSSEVIAALRRFAEKARSMRTDSSNDSLDMEPSQVSDPSVALHGGVSSTGAKPITRRGHEIAEVPVGTHGEGSSSENSTKGDGARLRTPFNASSVHLHLLEDQLVPLLHGSAKRGPRRSVLDDIPSSSETESKSSFEDLMLDEEEDLSVQPSHKQKRKLSTTRTSSIEPELTSEDEEDSLTHVYMDTSHDALDRSQVCTVHHLGNVT</sequence>
<feature type="compositionally biased region" description="Low complexity" evidence="1">
    <location>
        <begin position="164"/>
        <end position="174"/>
    </location>
</feature>
<feature type="compositionally biased region" description="Basic and acidic residues" evidence="1">
    <location>
        <begin position="1"/>
        <end position="10"/>
    </location>
</feature>
<evidence type="ECO:0000256" key="1">
    <source>
        <dbReference type="SAM" id="MobiDB-lite"/>
    </source>
</evidence>